<sequence>MRSDLVTSTSTITCAFSRKFNVNNDDLALAAILRAARVVGAATVEAVDVVVVDDRDEDGNGATTR</sequence>
<dbReference type="Proteomes" id="UP000250321">
    <property type="component" value="Unassembled WGS sequence"/>
</dbReference>
<dbReference type="EMBL" id="PJQY01002326">
    <property type="protein sequence ID" value="PQP94710.1"/>
    <property type="molecule type" value="Genomic_DNA"/>
</dbReference>
<protein>
    <submittedName>
        <fullName evidence="1">Uncharacterized protein</fullName>
    </submittedName>
</protein>
<evidence type="ECO:0000313" key="1">
    <source>
        <dbReference type="EMBL" id="PQP94710.1"/>
    </source>
</evidence>
<reference evidence="1 2" key="1">
    <citation type="submission" date="2018-02" db="EMBL/GenBank/DDBJ databases">
        <title>Draft genome of wild Prunus yedoensis var. nudiflora.</title>
        <authorList>
            <person name="Baek S."/>
            <person name="Kim J.-H."/>
            <person name="Choi K."/>
            <person name="Kim G.-B."/>
            <person name="Cho A."/>
            <person name="Jang H."/>
            <person name="Shin C.-H."/>
            <person name="Yu H.-J."/>
            <person name="Mun J.-H."/>
        </authorList>
    </citation>
    <scope>NUCLEOTIDE SEQUENCE [LARGE SCALE GENOMIC DNA]</scope>
    <source>
        <strain evidence="2">cv. Jeju island</strain>
        <tissue evidence="1">Leaf</tissue>
    </source>
</reference>
<gene>
    <name evidence="1" type="ORF">Pyn_17546</name>
</gene>
<organism evidence="1 2">
    <name type="scientific">Prunus yedoensis var. nudiflora</name>
    <dbReference type="NCBI Taxonomy" id="2094558"/>
    <lineage>
        <taxon>Eukaryota</taxon>
        <taxon>Viridiplantae</taxon>
        <taxon>Streptophyta</taxon>
        <taxon>Embryophyta</taxon>
        <taxon>Tracheophyta</taxon>
        <taxon>Spermatophyta</taxon>
        <taxon>Magnoliopsida</taxon>
        <taxon>eudicotyledons</taxon>
        <taxon>Gunneridae</taxon>
        <taxon>Pentapetalae</taxon>
        <taxon>rosids</taxon>
        <taxon>fabids</taxon>
        <taxon>Rosales</taxon>
        <taxon>Rosaceae</taxon>
        <taxon>Amygdaloideae</taxon>
        <taxon>Amygdaleae</taxon>
        <taxon>Prunus</taxon>
    </lineage>
</organism>
<evidence type="ECO:0000313" key="2">
    <source>
        <dbReference type="Proteomes" id="UP000250321"/>
    </source>
</evidence>
<dbReference type="AlphaFoldDB" id="A0A314XSR4"/>
<accession>A0A314XSR4</accession>
<keyword evidence="2" id="KW-1185">Reference proteome</keyword>
<comment type="caution">
    <text evidence="1">The sequence shown here is derived from an EMBL/GenBank/DDBJ whole genome shotgun (WGS) entry which is preliminary data.</text>
</comment>
<name>A0A314XSR4_PRUYE</name>
<proteinExistence type="predicted"/>